<evidence type="ECO:0000313" key="2">
    <source>
        <dbReference type="EMBL" id="QUC22200.1"/>
    </source>
</evidence>
<reference evidence="2" key="1">
    <citation type="submission" date="2020-03" db="EMBL/GenBank/DDBJ databases">
        <title>A mixture of massive structural variations and highly conserved coding sequences in Ustilaginoidea virens genome.</title>
        <authorList>
            <person name="Zhang K."/>
            <person name="Zhao Z."/>
            <person name="Zhang Z."/>
            <person name="Li Y."/>
            <person name="Hsiang T."/>
            <person name="Sun W."/>
        </authorList>
    </citation>
    <scope>NUCLEOTIDE SEQUENCE</scope>
    <source>
        <strain evidence="2">UV-8b</strain>
    </source>
</reference>
<feature type="region of interest" description="Disordered" evidence="1">
    <location>
        <begin position="527"/>
        <end position="597"/>
    </location>
</feature>
<organism evidence="2 3">
    <name type="scientific">Ustilaginoidea virens</name>
    <name type="common">Rice false smut fungus</name>
    <name type="synonym">Villosiclava virens</name>
    <dbReference type="NCBI Taxonomy" id="1159556"/>
    <lineage>
        <taxon>Eukaryota</taxon>
        <taxon>Fungi</taxon>
        <taxon>Dikarya</taxon>
        <taxon>Ascomycota</taxon>
        <taxon>Pezizomycotina</taxon>
        <taxon>Sordariomycetes</taxon>
        <taxon>Hypocreomycetidae</taxon>
        <taxon>Hypocreales</taxon>
        <taxon>Clavicipitaceae</taxon>
        <taxon>Ustilaginoidea</taxon>
    </lineage>
</organism>
<protein>
    <recommendedName>
        <fullName evidence="4">Pentatricopeptide repeat domain-containing protein</fullName>
    </recommendedName>
</protein>
<evidence type="ECO:0000313" key="3">
    <source>
        <dbReference type="Proteomes" id="UP000027002"/>
    </source>
</evidence>
<keyword evidence="3" id="KW-1185">Reference proteome</keyword>
<dbReference type="KEGG" id="uvi:66067218"/>
<feature type="compositionally biased region" description="Polar residues" evidence="1">
    <location>
        <begin position="241"/>
        <end position="261"/>
    </location>
</feature>
<accession>A0A8E5HVK2</accession>
<dbReference type="AlphaFoldDB" id="A0A8E5HVK2"/>
<dbReference type="EMBL" id="CP072757">
    <property type="protein sequence ID" value="QUC22200.1"/>
    <property type="molecule type" value="Genomic_DNA"/>
</dbReference>
<gene>
    <name evidence="2" type="ORF">UV8b_06441</name>
</gene>
<feature type="region of interest" description="Disordered" evidence="1">
    <location>
        <begin position="239"/>
        <end position="261"/>
    </location>
</feature>
<evidence type="ECO:0000256" key="1">
    <source>
        <dbReference type="SAM" id="MobiDB-lite"/>
    </source>
</evidence>
<proteinExistence type="predicted"/>
<dbReference type="GeneID" id="66067218"/>
<dbReference type="Proteomes" id="UP000027002">
    <property type="component" value="Chromosome 5"/>
</dbReference>
<sequence length="768" mass="86580">MTSAAQRRSSSNRNPVQDLRKELDLALQAACPAAWLDFLKPIRRSQGYDGIWELFEYLLESGRIDVLSRSDAQLLRDEILTAALSIDSRLTSLVDSALRLLTQSGFSWPGLYQKVMHYKLENDKFEDSLRWHLALVPKFPPSMDVFGALLASHVVNPSPQMQSSLRALYIVGGKRKLYDHIIPVLFETGLSNLARIWRKKLLIFGDFPVDRKSKPFLQFLVRYYPSIVLTTHETAVLQGGPETSAQPDPPQASTNNNGSDKGQYSDGIVARLFASSWTSIEFAIHLAQKLGLREIGPRSLQSLALRETDAKSISWRISCIQKLGISISPQTYCKAVVFFANNGDDLLLKELLACDIHPDEFDSVGRRRMLMTASVREGHWRRERLMQGVELAIETDSLTGRLNALLDQALAERRMDLARGVLDRMEAMKVNLSQQHAGLLLEEAFSRLGKHPKRSTRAKEHALADSKSPLNRAIDMIRRVALHEVPIPIRYWKLLLYNLGRLGRLDELGQLCEEIVQMYSPRMGGLMPVHPEDLPPNTFQPGLPPSNAHLPDHPTSTQSEPLDENQETPTPPGGPEVQTAVTWQPSDGMPEDASPDAQRRLEGRIPADLPFRHRQHPVQKIFDRKLQRSIIRWGFDQTLGTRCRSASFLDPSGGISSFDVASGVRLLACLRDQGVLIDCQALRSAALARIALRQMPGHPREKFRDRHELSLQRMKVLVDQAWGSEILPDVISMAHLIGKQQPKLWIRYSKLLGQFYDDESPRKYGKMG</sequence>
<name>A0A8E5HVK2_USTVR</name>
<dbReference type="RefSeq" id="XP_042999873.1">
    <property type="nucleotide sequence ID" value="XM_043143938.1"/>
</dbReference>
<evidence type="ECO:0008006" key="4">
    <source>
        <dbReference type="Google" id="ProtNLM"/>
    </source>
</evidence>
<dbReference type="OrthoDB" id="5366531at2759"/>